<feature type="domain" description="Ketoreductase" evidence="3">
    <location>
        <begin position="2"/>
        <end position="170"/>
    </location>
</feature>
<reference evidence="4 5" key="1">
    <citation type="submission" date="2020-10" db="EMBL/GenBank/DDBJ databases">
        <title>Identification of Nocardia species via Next-generation sequencing and recognition of intraspecies genetic diversity.</title>
        <authorList>
            <person name="Li P."/>
            <person name="Li P."/>
            <person name="Lu B."/>
        </authorList>
    </citation>
    <scope>NUCLEOTIDE SEQUENCE [LARGE SCALE GENOMIC DNA]</scope>
    <source>
        <strain evidence="4 5">N-11</strain>
    </source>
</reference>
<protein>
    <submittedName>
        <fullName evidence="4">SDR family NAD(P)-dependent oxidoreductase</fullName>
    </submittedName>
</protein>
<comment type="similarity">
    <text evidence="1">Belongs to the short-chain dehydrogenases/reductases (SDR) family.</text>
</comment>
<dbReference type="PROSITE" id="PS00061">
    <property type="entry name" value="ADH_SHORT"/>
    <property type="match status" value="1"/>
</dbReference>
<dbReference type="SUPFAM" id="SSF51735">
    <property type="entry name" value="NAD(P)-binding Rossmann-fold domains"/>
    <property type="match status" value="1"/>
</dbReference>
<accession>A0ABS0CEV0</accession>
<dbReference type="Gene3D" id="3.40.50.720">
    <property type="entry name" value="NAD(P)-binding Rossmann-like Domain"/>
    <property type="match status" value="1"/>
</dbReference>
<name>A0ABS0CEV0_9NOCA</name>
<comment type="caution">
    <text evidence="4">The sequence shown here is derived from an EMBL/GenBank/DDBJ whole genome shotgun (WGS) entry which is preliminary data.</text>
</comment>
<dbReference type="PRINTS" id="PR00081">
    <property type="entry name" value="GDHRDH"/>
</dbReference>
<evidence type="ECO:0000313" key="5">
    <source>
        <dbReference type="Proteomes" id="UP000807309"/>
    </source>
</evidence>
<evidence type="ECO:0000313" key="4">
    <source>
        <dbReference type="EMBL" id="MBF6228431.1"/>
    </source>
</evidence>
<dbReference type="InterPro" id="IPR036291">
    <property type="entry name" value="NAD(P)-bd_dom_sf"/>
</dbReference>
<proteinExistence type="inferred from homology"/>
<keyword evidence="5" id="KW-1185">Reference proteome</keyword>
<keyword evidence="2" id="KW-0560">Oxidoreductase</keyword>
<gene>
    <name evidence="4" type="ORF">IU470_25400</name>
</gene>
<dbReference type="RefSeq" id="WP_195035337.1">
    <property type="nucleotide sequence ID" value="NZ_JADLRE010000022.1"/>
</dbReference>
<dbReference type="InterPro" id="IPR002347">
    <property type="entry name" value="SDR_fam"/>
</dbReference>
<dbReference type="InterPro" id="IPR051911">
    <property type="entry name" value="SDR_oxidoreductase"/>
</dbReference>
<dbReference type="PANTHER" id="PTHR43976:SF16">
    <property type="entry name" value="SHORT-CHAIN DEHYDROGENASE_REDUCTASE FAMILY PROTEIN"/>
    <property type="match status" value="1"/>
</dbReference>
<evidence type="ECO:0000256" key="2">
    <source>
        <dbReference type="ARBA" id="ARBA00023002"/>
    </source>
</evidence>
<dbReference type="InterPro" id="IPR020904">
    <property type="entry name" value="Sc_DH/Rdtase_CS"/>
</dbReference>
<sequence>MTVVLVTGAASGMGAATAEHLAALGYTVEGCDRMAAPGIAQVDVGDAEAVNRWVRGAHNRHGRIDAVVTFAAYGVVGAVEETTPEEAAALYDTNVLGTHRVLRAVLPLLRDQGDGRVIVVSSGAGAIAEPYGGWYSATKAAVERIGEAARMETAGSGVHVSVLIPGWTVTPIIDTAVHVATPISAYDHDRAAVLHLVRGYLAAGQPTAAVARKVAMILAADRPRQSYLCGRDVRLSFWTRRLVPARVYERLVQRYYGFRPGALRLRT</sequence>
<dbReference type="PANTHER" id="PTHR43976">
    <property type="entry name" value="SHORT CHAIN DEHYDROGENASE"/>
    <property type="match status" value="1"/>
</dbReference>
<evidence type="ECO:0000256" key="1">
    <source>
        <dbReference type="ARBA" id="ARBA00006484"/>
    </source>
</evidence>
<dbReference type="Proteomes" id="UP000807309">
    <property type="component" value="Unassembled WGS sequence"/>
</dbReference>
<organism evidence="4 5">
    <name type="scientific">Nocardia abscessus</name>
    <dbReference type="NCBI Taxonomy" id="120957"/>
    <lineage>
        <taxon>Bacteria</taxon>
        <taxon>Bacillati</taxon>
        <taxon>Actinomycetota</taxon>
        <taxon>Actinomycetes</taxon>
        <taxon>Mycobacteriales</taxon>
        <taxon>Nocardiaceae</taxon>
        <taxon>Nocardia</taxon>
    </lineage>
</organism>
<dbReference type="Pfam" id="PF00106">
    <property type="entry name" value="adh_short"/>
    <property type="match status" value="1"/>
</dbReference>
<dbReference type="InterPro" id="IPR057326">
    <property type="entry name" value="KR_dom"/>
</dbReference>
<dbReference type="SMART" id="SM00822">
    <property type="entry name" value="PKS_KR"/>
    <property type="match status" value="1"/>
</dbReference>
<dbReference type="EMBL" id="JADLRE010000022">
    <property type="protein sequence ID" value="MBF6228431.1"/>
    <property type="molecule type" value="Genomic_DNA"/>
</dbReference>
<evidence type="ECO:0000259" key="3">
    <source>
        <dbReference type="SMART" id="SM00822"/>
    </source>
</evidence>